<dbReference type="InterPro" id="IPR008883">
    <property type="entry name" value="UEV_N"/>
</dbReference>
<gene>
    <name evidence="11" type="ORF">KP509_13G070700</name>
</gene>
<comment type="similarity">
    <text evidence="2">Belongs to the ubiquitin-conjugating enzyme family. UEV subfamily.</text>
</comment>
<dbReference type="Pfam" id="PF09454">
    <property type="entry name" value="Vps23_core"/>
    <property type="match status" value="1"/>
</dbReference>
<dbReference type="CDD" id="cd11685">
    <property type="entry name" value="UEV_TSG101-like"/>
    <property type="match status" value="1"/>
</dbReference>
<dbReference type="Gene3D" id="3.10.110.10">
    <property type="entry name" value="Ubiquitin Conjugating Enzyme"/>
    <property type="match status" value="1"/>
</dbReference>
<dbReference type="OrthoDB" id="306304at2759"/>
<dbReference type="SUPFAM" id="SSF54495">
    <property type="entry name" value="UBC-like"/>
    <property type="match status" value="1"/>
</dbReference>
<dbReference type="PROSITE" id="PS51312">
    <property type="entry name" value="SB"/>
    <property type="match status" value="1"/>
</dbReference>
<evidence type="ECO:0000256" key="8">
    <source>
        <dbReference type="SAM" id="MobiDB-lite"/>
    </source>
</evidence>
<keyword evidence="5 7" id="KW-0653">Protein transport</keyword>
<dbReference type="SUPFAM" id="SSF140111">
    <property type="entry name" value="Endosomal sorting complex assembly domain"/>
    <property type="match status" value="1"/>
</dbReference>
<evidence type="ECO:0000256" key="5">
    <source>
        <dbReference type="ARBA" id="ARBA00022927"/>
    </source>
</evidence>
<dbReference type="GO" id="GO:0043130">
    <property type="term" value="F:ubiquitin binding"/>
    <property type="evidence" value="ECO:0007669"/>
    <property type="project" value="TreeGrafter"/>
</dbReference>
<dbReference type="GO" id="GO:0015031">
    <property type="term" value="P:protein transport"/>
    <property type="evidence" value="ECO:0007669"/>
    <property type="project" value="UniProtKB-UniRule"/>
</dbReference>
<dbReference type="InterPro" id="IPR037202">
    <property type="entry name" value="ESCRT_assembly_dom"/>
</dbReference>
<feature type="region of interest" description="Disordered" evidence="8">
    <location>
        <begin position="173"/>
        <end position="198"/>
    </location>
</feature>
<evidence type="ECO:0000256" key="4">
    <source>
        <dbReference type="ARBA" id="ARBA00022753"/>
    </source>
</evidence>
<dbReference type="InterPro" id="IPR052070">
    <property type="entry name" value="ESCRT-I_UEV_domain"/>
</dbReference>
<keyword evidence="12" id="KW-1185">Reference proteome</keyword>
<evidence type="ECO:0000259" key="10">
    <source>
        <dbReference type="PROSITE" id="PS51322"/>
    </source>
</evidence>
<feature type="domain" description="UEV" evidence="10">
    <location>
        <begin position="22"/>
        <end position="166"/>
    </location>
</feature>
<dbReference type="PANTHER" id="PTHR23306">
    <property type="entry name" value="TUMOR SUSCEPTIBILITY GENE 101 PROTEIN-RELATED"/>
    <property type="match status" value="1"/>
</dbReference>
<dbReference type="PROSITE" id="PS51322">
    <property type="entry name" value="UEV"/>
    <property type="match status" value="1"/>
</dbReference>
<comment type="caution">
    <text evidence="11">The sequence shown here is derived from an EMBL/GenBank/DDBJ whole genome shotgun (WGS) entry which is preliminary data.</text>
</comment>
<dbReference type="Pfam" id="PF05743">
    <property type="entry name" value="UEV"/>
    <property type="match status" value="1"/>
</dbReference>
<feature type="domain" description="SB" evidence="9">
    <location>
        <begin position="357"/>
        <end position="425"/>
    </location>
</feature>
<reference evidence="11" key="1">
    <citation type="submission" date="2021-08" db="EMBL/GenBank/DDBJ databases">
        <title>WGS assembly of Ceratopteris richardii.</title>
        <authorList>
            <person name="Marchant D.B."/>
            <person name="Chen G."/>
            <person name="Jenkins J."/>
            <person name="Shu S."/>
            <person name="Leebens-Mack J."/>
            <person name="Grimwood J."/>
            <person name="Schmutz J."/>
            <person name="Soltis P."/>
            <person name="Soltis D."/>
            <person name="Chen Z.-H."/>
        </authorList>
    </citation>
    <scope>NUCLEOTIDE SEQUENCE</scope>
    <source>
        <strain evidence="11">Whitten #5841</strain>
        <tissue evidence="11">Leaf</tissue>
    </source>
</reference>
<name>A0A8T2TM51_CERRI</name>
<dbReference type="PANTHER" id="PTHR23306:SF3">
    <property type="entry name" value="TUMOR SUPPRESSOR PROTEIN 101"/>
    <property type="match status" value="1"/>
</dbReference>
<evidence type="ECO:0000259" key="9">
    <source>
        <dbReference type="PROSITE" id="PS51312"/>
    </source>
</evidence>
<proteinExistence type="inferred from homology"/>
<evidence type="ECO:0000313" key="11">
    <source>
        <dbReference type="EMBL" id="KAH7421679.1"/>
    </source>
</evidence>
<accession>A0A8T2TM51</accession>
<evidence type="ECO:0000256" key="1">
    <source>
        <dbReference type="ARBA" id="ARBA00004177"/>
    </source>
</evidence>
<dbReference type="GO" id="GO:0000813">
    <property type="term" value="C:ESCRT I complex"/>
    <property type="evidence" value="ECO:0007669"/>
    <property type="project" value="TreeGrafter"/>
</dbReference>
<evidence type="ECO:0000313" key="12">
    <source>
        <dbReference type="Proteomes" id="UP000825935"/>
    </source>
</evidence>
<keyword evidence="3 7" id="KW-0813">Transport</keyword>
<evidence type="ECO:0000256" key="2">
    <source>
        <dbReference type="ARBA" id="ARBA00009594"/>
    </source>
</evidence>
<dbReference type="AlphaFoldDB" id="A0A8T2TM51"/>
<dbReference type="GO" id="GO:0008333">
    <property type="term" value="P:endosome to lysosome transport"/>
    <property type="evidence" value="ECO:0007669"/>
    <property type="project" value="TreeGrafter"/>
</dbReference>
<dbReference type="InterPro" id="IPR016135">
    <property type="entry name" value="UBQ-conjugating_enzyme/RWD"/>
</dbReference>
<dbReference type="EMBL" id="CM035418">
    <property type="protein sequence ID" value="KAH7421679.1"/>
    <property type="molecule type" value="Genomic_DNA"/>
</dbReference>
<protein>
    <submittedName>
        <fullName evidence="11">Uncharacterized protein</fullName>
    </submittedName>
</protein>
<dbReference type="OMA" id="LWLPEPY"/>
<feature type="compositionally biased region" description="Low complexity" evidence="8">
    <location>
        <begin position="182"/>
        <end position="196"/>
    </location>
</feature>
<dbReference type="Gene3D" id="6.10.140.820">
    <property type="match status" value="1"/>
</dbReference>
<evidence type="ECO:0000256" key="6">
    <source>
        <dbReference type="ARBA" id="ARBA00023054"/>
    </source>
</evidence>
<dbReference type="Proteomes" id="UP000825935">
    <property type="component" value="Chromosome 13"/>
</dbReference>
<evidence type="ECO:0000256" key="3">
    <source>
        <dbReference type="ARBA" id="ARBA00022448"/>
    </source>
</evidence>
<organism evidence="11 12">
    <name type="scientific">Ceratopteris richardii</name>
    <name type="common">Triangle waterfern</name>
    <dbReference type="NCBI Taxonomy" id="49495"/>
    <lineage>
        <taxon>Eukaryota</taxon>
        <taxon>Viridiplantae</taxon>
        <taxon>Streptophyta</taxon>
        <taxon>Embryophyta</taxon>
        <taxon>Tracheophyta</taxon>
        <taxon>Polypodiopsida</taxon>
        <taxon>Polypodiidae</taxon>
        <taxon>Polypodiales</taxon>
        <taxon>Pteridineae</taxon>
        <taxon>Pteridaceae</taxon>
        <taxon>Parkerioideae</taxon>
        <taxon>Ceratopteris</taxon>
    </lineage>
</organism>
<dbReference type="InterPro" id="IPR017916">
    <property type="entry name" value="SB_dom"/>
</dbReference>
<comment type="subcellular location">
    <subcellularLocation>
        <location evidence="1">Endosome</location>
    </subcellularLocation>
</comment>
<keyword evidence="6" id="KW-0175">Coiled coil</keyword>
<sequence length="436" mass="48920">MPSPAFQGSPSSRDFVQFLNSVLSRRGPEALPYEENLKYYIRSHLISLLNEFSSLNVKTETFTHNDGKVCNLLQVEGTIPMRYLEVTYNIPVTFWLLEDYPKSAPRVFVTPTRDMIIKRPHRHVDPSGLVSVPYLHDWLHPRSNLVELVRYLSFTFPQDPPLYSKPATSVLHDANPPRTMGPASSTTSPSTAFSASGMHSRVNSNPPLGAYPPSSTSQIPTTSPYGGAQSSLSLHHAYPPYRHPVPSNLSQVGRDPSNEVARRAAISKLVERFDHDVAEMRKSKEIEMDKAAGVQAMLKQNEEICRKGVQELTYEKEALEQQLQMVLTNTDVLETWLKENMKSDTEVDVDDAFQPCDALSKQLLECTSLDLALEDVFYSLDKAVQEGIIPVDMYLKQVRTFSREQFFHRATAVKVRAAQAQLQVAAMAGRASRHAS</sequence>
<evidence type="ECO:0000256" key="7">
    <source>
        <dbReference type="PROSITE-ProRule" id="PRU00644"/>
    </source>
</evidence>
<keyword evidence="4" id="KW-0967">Endosome</keyword>